<dbReference type="EMBL" id="BNEA01000015">
    <property type="protein sequence ID" value="GHI54662.1"/>
    <property type="molecule type" value="Genomic_DNA"/>
</dbReference>
<keyword evidence="1" id="KW-1003">Cell membrane</keyword>
<keyword evidence="5" id="KW-0449">Lipoprotein</keyword>
<dbReference type="InterPro" id="IPR006059">
    <property type="entry name" value="SBP"/>
</dbReference>
<evidence type="ECO:0000256" key="2">
    <source>
        <dbReference type="ARBA" id="ARBA00022729"/>
    </source>
</evidence>
<dbReference type="Pfam" id="PF01547">
    <property type="entry name" value="SBP_bac_1"/>
    <property type="match status" value="1"/>
</dbReference>
<evidence type="ECO:0000256" key="1">
    <source>
        <dbReference type="ARBA" id="ARBA00022475"/>
    </source>
</evidence>
<gene>
    <name evidence="6" type="ORF">Srubr_45080</name>
</gene>
<dbReference type="RefSeq" id="WP_189990021.1">
    <property type="nucleotide sequence ID" value="NZ_BNCB01000002.1"/>
</dbReference>
<evidence type="ECO:0000313" key="7">
    <source>
        <dbReference type="Proteomes" id="UP000646738"/>
    </source>
</evidence>
<evidence type="ECO:0000256" key="3">
    <source>
        <dbReference type="ARBA" id="ARBA00023136"/>
    </source>
</evidence>
<dbReference type="SUPFAM" id="SSF53850">
    <property type="entry name" value="Periplasmic binding protein-like II"/>
    <property type="match status" value="1"/>
</dbReference>
<evidence type="ECO:0000313" key="6">
    <source>
        <dbReference type="EMBL" id="GHI54662.1"/>
    </source>
</evidence>
<comment type="caution">
    <text evidence="6">The sequence shown here is derived from an EMBL/GenBank/DDBJ whole genome shotgun (WGS) entry which is preliminary data.</text>
</comment>
<keyword evidence="4" id="KW-0564">Palmitate</keyword>
<dbReference type="PANTHER" id="PTHR43649:SF33">
    <property type="entry name" value="POLYGALACTURONAN_RHAMNOGALACTURONAN-BINDING PROTEIN YTCQ"/>
    <property type="match status" value="1"/>
</dbReference>
<protein>
    <submittedName>
        <fullName evidence="6">Sugar ABC transporter substrate-binding protein</fullName>
    </submittedName>
</protein>
<dbReference type="Proteomes" id="UP000646738">
    <property type="component" value="Unassembled WGS sequence"/>
</dbReference>
<name>A0ABQ3RFS2_STRRR</name>
<dbReference type="InterPro" id="IPR050490">
    <property type="entry name" value="Bact_solute-bd_prot1"/>
</dbReference>
<keyword evidence="2" id="KW-0732">Signal</keyword>
<sequence>MGKNTTFAGRRWRGGLLAAAVLTAAGCGGGGAVSGETAKAPADPAGASGTIKVLTHRTDLVQNGTMARYAEEFNKVYPGVKVKFEALTDYEGEVKIRMNTDDYGDVLMIPAAVAKNDYPKFFAPLGTAAELGGTYRFSDKTEVGGKVYGIAQFGTANGFVYNKAVWKKAGVTDWPATPAEFLAGLRAVKARTDALPYYTNFKDGWPLTAWSNSIGSVSCDARAGDKLAGAVSPWREGGELRTIDTLLHDIVKGGLAEKDPSTTNWEASKGLIARGEVATMQLGSWAITQMRDAAKKAGTDPDDIGFMPFPVRKDGTYCAVLASDYQQAVNAHSAHKAAARAWIDWFTQKSGYANAEGAVPALKSAAMPGTLKDFTDNDVTFLERSEARTGEVNAIDNAAEIGLNKPDYRQKLVDLARGAQRGSLDGYFADLDKRWNEAARTAGS</sequence>
<accession>A0ABQ3RFS2</accession>
<evidence type="ECO:0000256" key="4">
    <source>
        <dbReference type="ARBA" id="ARBA00023139"/>
    </source>
</evidence>
<organism evidence="6 7">
    <name type="scientific">Streptomyces rubradiris</name>
    <name type="common">Streptomyces achromogenes subsp. rubradiris</name>
    <dbReference type="NCBI Taxonomy" id="285531"/>
    <lineage>
        <taxon>Bacteria</taxon>
        <taxon>Bacillati</taxon>
        <taxon>Actinomycetota</taxon>
        <taxon>Actinomycetes</taxon>
        <taxon>Kitasatosporales</taxon>
        <taxon>Streptomycetaceae</taxon>
        <taxon>Streptomyces</taxon>
    </lineage>
</organism>
<evidence type="ECO:0000256" key="5">
    <source>
        <dbReference type="ARBA" id="ARBA00023288"/>
    </source>
</evidence>
<keyword evidence="3" id="KW-0472">Membrane</keyword>
<dbReference type="Gene3D" id="3.40.190.10">
    <property type="entry name" value="Periplasmic binding protein-like II"/>
    <property type="match status" value="2"/>
</dbReference>
<keyword evidence="7" id="KW-1185">Reference proteome</keyword>
<reference evidence="7" key="1">
    <citation type="submission" date="2023-07" db="EMBL/GenBank/DDBJ databases">
        <title>Whole genome shotgun sequence of Streptomyces achromogenes subsp. rubradiris NBRC 14000.</title>
        <authorList>
            <person name="Komaki H."/>
            <person name="Tamura T."/>
        </authorList>
    </citation>
    <scope>NUCLEOTIDE SEQUENCE [LARGE SCALE GENOMIC DNA]</scope>
    <source>
        <strain evidence="7">NBRC 14000</strain>
    </source>
</reference>
<proteinExistence type="predicted"/>
<dbReference type="PROSITE" id="PS51257">
    <property type="entry name" value="PROKAR_LIPOPROTEIN"/>
    <property type="match status" value="1"/>
</dbReference>
<dbReference type="PANTHER" id="PTHR43649">
    <property type="entry name" value="ARABINOSE-BINDING PROTEIN-RELATED"/>
    <property type="match status" value="1"/>
</dbReference>